<feature type="domain" description="Vps41 beta-propeller" evidence="4">
    <location>
        <begin position="41"/>
        <end position="216"/>
    </location>
</feature>
<keyword evidence="6" id="KW-1185">Reference proteome</keyword>
<dbReference type="PANTHER" id="PTHR12616:SF1">
    <property type="entry name" value="VACUOLAR PROTEIN SORTING-ASSOCIATED PROTEIN 41 HOMOLOG"/>
    <property type="match status" value="1"/>
</dbReference>
<dbReference type="SUPFAM" id="SSF50978">
    <property type="entry name" value="WD40 repeat-like"/>
    <property type="match status" value="1"/>
</dbReference>
<dbReference type="InterPro" id="IPR015943">
    <property type="entry name" value="WD40/YVTN_repeat-like_dom_sf"/>
</dbReference>
<evidence type="ECO:0000256" key="1">
    <source>
        <dbReference type="ARBA" id="ARBA00022448"/>
    </source>
</evidence>
<evidence type="ECO:0000313" key="5">
    <source>
        <dbReference type="EMBL" id="KAK8836908.1"/>
    </source>
</evidence>
<proteinExistence type="predicted"/>
<comment type="caution">
    <text evidence="5">The sequence shown here is derived from an EMBL/GenBank/DDBJ whole genome shotgun (WGS) entry which is preliminary data.</text>
</comment>
<sequence length="781" mass="90186">MNVSEPRICYQDFQLQFPVRSQQTDPDYYPFNINNPIGADNEKISAFAACERFIACGTFSGRVFIYTYGEEHPKAEFKMQNHRITGLSFNNNCTLLLASSFDSKISFIDLNEFRISFSYTHNIYILDCSIDPESRIGGPYSCVFIDSTAKGEQNKVIRLKPPNKFFNKKEIAEEMTGNEPGLDKIVWQGDIVAWSSLKHFTIMNMKSGQKVTSPQKSTYLDSSKTSFLFTPNNESLTVFFKGNLYDVTLSPKLVIQQPRSSPKKNVIIMTRTADFDARLIQQVDRNAEPKIEFQTPKECYDDFVPYDSFDPTEFLQLTPGARDIILALPYKVIGITRAKLSEIIDVYLNSNCIEPCINKFRDSESSIDNTDRSVLFKKIIHHLLANNDIDRCIGFCEEFAKPDDWEEIIKCFEGANCLKAIAPKVQIKESNLSKEDVTKILRCLALECNAEAFSEKFTNLQPNRYDANALIGDISRQAEKDPELTKYLIILQHSTENHHKALQNILEIKQTNFFVDVETFALYDFVKKNFLKVLQTYPNLLPDFLMRHLTELPPAKMLKKANKFLNQANKDRDTNLVNLIENFKLSYLDKLYNNNNPIINNEEFGTELASLYIRNGDEEKAMKFLSSTTNYRLMGICKEAENYKMFQVAAFLYYTAGNKKKGMEIHLNQLKNPHKSLEYAKMCEDKDVWNLISEHAYKHKDYLECMLADLPNLNIKMKEFISKIPPDMHIENFEDLARRSLNEYQRKLRTAQIAYEIVSKDAFGAFKRSFNTYKNGKKTQF</sequence>
<dbReference type="Pfam" id="PF23411">
    <property type="entry name" value="Beta-prop_Vps41"/>
    <property type="match status" value="1"/>
</dbReference>
<name>A0ABR2GSJ3_9EUKA</name>
<dbReference type="PANTHER" id="PTHR12616">
    <property type="entry name" value="VACUOLAR PROTEIN SORTING VPS41"/>
    <property type="match status" value="1"/>
</dbReference>
<dbReference type="Proteomes" id="UP001470230">
    <property type="component" value="Unassembled WGS sequence"/>
</dbReference>
<keyword evidence="1" id="KW-0813">Transport</keyword>
<evidence type="ECO:0000313" key="6">
    <source>
        <dbReference type="Proteomes" id="UP001470230"/>
    </source>
</evidence>
<dbReference type="Pfam" id="PF23556">
    <property type="entry name" value="TPR_Vps41"/>
    <property type="match status" value="1"/>
</dbReference>
<dbReference type="EMBL" id="JAPFFF010000063">
    <property type="protein sequence ID" value="KAK8836908.1"/>
    <property type="molecule type" value="Genomic_DNA"/>
</dbReference>
<organism evidence="5 6">
    <name type="scientific">Tritrichomonas musculus</name>
    <dbReference type="NCBI Taxonomy" id="1915356"/>
    <lineage>
        <taxon>Eukaryota</taxon>
        <taxon>Metamonada</taxon>
        <taxon>Parabasalia</taxon>
        <taxon>Tritrichomonadida</taxon>
        <taxon>Tritrichomonadidae</taxon>
        <taxon>Tritrichomonas</taxon>
    </lineage>
</organism>
<dbReference type="InterPro" id="IPR057780">
    <property type="entry name" value="Beta-prop_Vps41"/>
</dbReference>
<reference evidence="5 6" key="1">
    <citation type="submission" date="2024-04" db="EMBL/GenBank/DDBJ databases">
        <title>Tritrichomonas musculus Genome.</title>
        <authorList>
            <person name="Alves-Ferreira E."/>
            <person name="Grigg M."/>
            <person name="Lorenzi H."/>
            <person name="Galac M."/>
        </authorList>
    </citation>
    <scope>NUCLEOTIDE SEQUENCE [LARGE SCALE GENOMIC DNA]</scope>
    <source>
        <strain evidence="5 6">EAF2021</strain>
    </source>
</reference>
<dbReference type="PROSITE" id="PS50236">
    <property type="entry name" value="CHCR"/>
    <property type="match status" value="1"/>
</dbReference>
<keyword evidence="2" id="KW-0653">Protein transport</keyword>
<dbReference type="InterPro" id="IPR000547">
    <property type="entry name" value="Clathrin_H-chain/VPS_repeat"/>
</dbReference>
<gene>
    <name evidence="5" type="ORF">M9Y10_037434</name>
</gene>
<dbReference type="InterPro" id="IPR036322">
    <property type="entry name" value="WD40_repeat_dom_sf"/>
</dbReference>
<dbReference type="InterPro" id="IPR045111">
    <property type="entry name" value="Vps41/Vps8"/>
</dbReference>
<accession>A0ABR2GSJ3</accession>
<evidence type="ECO:0000256" key="2">
    <source>
        <dbReference type="ARBA" id="ARBA00022927"/>
    </source>
</evidence>
<dbReference type="Gene3D" id="2.130.10.10">
    <property type="entry name" value="YVTN repeat-like/Quinoprotein amine dehydrogenase"/>
    <property type="match status" value="1"/>
</dbReference>
<feature type="repeat" description="CHCR" evidence="3">
    <location>
        <begin position="545"/>
        <end position="705"/>
    </location>
</feature>
<evidence type="ECO:0000259" key="4">
    <source>
        <dbReference type="Pfam" id="PF23411"/>
    </source>
</evidence>
<evidence type="ECO:0000256" key="3">
    <source>
        <dbReference type="PROSITE-ProRule" id="PRU01006"/>
    </source>
</evidence>
<protein>
    <submittedName>
        <fullName evidence="5">Vacuolar protein sorting-associated protein 41</fullName>
    </submittedName>
</protein>